<feature type="transmembrane region" description="Helical" evidence="1">
    <location>
        <begin position="116"/>
        <end position="133"/>
    </location>
</feature>
<dbReference type="Proteomes" id="UP001344888">
    <property type="component" value="Unassembled WGS sequence"/>
</dbReference>
<accession>A0AAW9NXB7</accession>
<feature type="transmembrane region" description="Helical" evidence="1">
    <location>
        <begin position="49"/>
        <end position="70"/>
    </location>
</feature>
<proteinExistence type="predicted"/>
<evidence type="ECO:0000313" key="3">
    <source>
        <dbReference type="Proteomes" id="UP001344888"/>
    </source>
</evidence>
<keyword evidence="1" id="KW-1133">Transmembrane helix</keyword>
<name>A0AAW9NXB7_9BACL</name>
<dbReference type="Pfam" id="PF13160">
    <property type="entry name" value="DUF3995"/>
    <property type="match status" value="1"/>
</dbReference>
<keyword evidence="1" id="KW-0812">Transmembrane</keyword>
<dbReference type="EMBL" id="JARSFG010000020">
    <property type="protein sequence ID" value="MEC1179831.1"/>
    <property type="molecule type" value="Genomic_DNA"/>
</dbReference>
<protein>
    <submittedName>
        <fullName evidence="2">DUF3995 domain-containing protein</fullName>
    </submittedName>
</protein>
<keyword evidence="1" id="KW-0472">Membrane</keyword>
<organism evidence="2 3">
    <name type="scientific">Metasolibacillus meyeri</name>
    <dbReference type="NCBI Taxonomy" id="1071052"/>
    <lineage>
        <taxon>Bacteria</taxon>
        <taxon>Bacillati</taxon>
        <taxon>Bacillota</taxon>
        <taxon>Bacilli</taxon>
        <taxon>Bacillales</taxon>
        <taxon>Caryophanaceae</taxon>
        <taxon>Metasolibacillus</taxon>
    </lineage>
</organism>
<dbReference type="RefSeq" id="WP_326124335.1">
    <property type="nucleotide sequence ID" value="NZ_JARSFG010000020.1"/>
</dbReference>
<comment type="caution">
    <text evidence="2">The sequence shown here is derived from an EMBL/GenBank/DDBJ whole genome shotgun (WGS) entry which is preliminary data.</text>
</comment>
<dbReference type="InterPro" id="IPR025058">
    <property type="entry name" value="DUF3995"/>
</dbReference>
<feature type="transmembrane region" description="Helical" evidence="1">
    <location>
        <begin position="76"/>
        <end position="96"/>
    </location>
</feature>
<keyword evidence="3" id="KW-1185">Reference proteome</keyword>
<evidence type="ECO:0000313" key="2">
    <source>
        <dbReference type="EMBL" id="MEC1179831.1"/>
    </source>
</evidence>
<evidence type="ECO:0000256" key="1">
    <source>
        <dbReference type="SAM" id="Phobius"/>
    </source>
</evidence>
<reference evidence="2 3" key="1">
    <citation type="submission" date="2023-03" db="EMBL/GenBank/DDBJ databases">
        <title>Bacillus Genome Sequencing.</title>
        <authorList>
            <person name="Dunlap C."/>
        </authorList>
    </citation>
    <scope>NUCLEOTIDE SEQUENCE [LARGE SCALE GENOMIC DNA]</scope>
    <source>
        <strain evidence="2 3">B-59205</strain>
    </source>
</reference>
<feature type="transmembrane region" description="Helical" evidence="1">
    <location>
        <begin position="6"/>
        <end position="28"/>
    </location>
</feature>
<sequence>MLHLIAIGVLWIIALFHVYWAFGGRLGVSVVIPSKTASQHTAFQPKMPVTLLVALLLLCTSGLIAVQAGYIQSLQATRLSSIACFIGAIIFLIRAIGDFRYVGFFKKIKHSPFAKYDSWLYSPLCLFLSYVYFDSSNIF</sequence>
<dbReference type="AlphaFoldDB" id="A0AAW9NXB7"/>
<gene>
    <name evidence="2" type="ORF">P9B03_15130</name>
</gene>